<dbReference type="EMBL" id="UINC01214844">
    <property type="protein sequence ID" value="SVE40258.1"/>
    <property type="molecule type" value="Genomic_DNA"/>
</dbReference>
<sequence length="64" mass="7400">GQRLKRPLLYQLSYGHRKDNSVDNGSTVVALTHKGGVLWHLYIRNNLESTIYLYVMTVRDLPEV</sequence>
<feature type="non-terminal residue" evidence="1">
    <location>
        <position position="1"/>
    </location>
</feature>
<accession>A0A383D8T0</accession>
<reference evidence="1" key="1">
    <citation type="submission" date="2018-05" db="EMBL/GenBank/DDBJ databases">
        <authorList>
            <person name="Lanie J.A."/>
            <person name="Ng W.-L."/>
            <person name="Kazmierczak K.M."/>
            <person name="Andrzejewski T.M."/>
            <person name="Davidsen T.M."/>
            <person name="Wayne K.J."/>
            <person name="Tettelin H."/>
            <person name="Glass J.I."/>
            <person name="Rusch D."/>
            <person name="Podicherti R."/>
            <person name="Tsui H.-C.T."/>
            <person name="Winkler M.E."/>
        </authorList>
    </citation>
    <scope>NUCLEOTIDE SEQUENCE</scope>
</reference>
<organism evidence="1">
    <name type="scientific">marine metagenome</name>
    <dbReference type="NCBI Taxonomy" id="408172"/>
    <lineage>
        <taxon>unclassified sequences</taxon>
        <taxon>metagenomes</taxon>
        <taxon>ecological metagenomes</taxon>
    </lineage>
</organism>
<evidence type="ECO:0000313" key="1">
    <source>
        <dbReference type="EMBL" id="SVE40258.1"/>
    </source>
</evidence>
<name>A0A383D8T0_9ZZZZ</name>
<gene>
    <name evidence="1" type="ORF">METZ01_LOCUS493112</name>
</gene>
<protein>
    <submittedName>
        <fullName evidence="1">Uncharacterized protein</fullName>
    </submittedName>
</protein>
<dbReference type="AlphaFoldDB" id="A0A383D8T0"/>
<proteinExistence type="predicted"/>